<gene>
    <name evidence="1" type="ORF">G0B27_13245</name>
</gene>
<dbReference type="NCBIfam" id="NF033691">
    <property type="entry name" value="immunity_MafI"/>
    <property type="match status" value="1"/>
</dbReference>
<organism evidence="1">
    <name type="scientific">Salmonella enterica</name>
    <name type="common">Salmonella choleraesuis</name>
    <dbReference type="NCBI Taxonomy" id="28901"/>
    <lineage>
        <taxon>Bacteria</taxon>
        <taxon>Pseudomonadati</taxon>
        <taxon>Pseudomonadota</taxon>
        <taxon>Gammaproteobacteria</taxon>
        <taxon>Enterobacterales</taxon>
        <taxon>Enterobacteriaceae</taxon>
        <taxon>Salmonella</taxon>
    </lineage>
</organism>
<proteinExistence type="predicted"/>
<protein>
    <recommendedName>
        <fullName evidence="2">MafI family immunity protein</fullName>
    </recommendedName>
</protein>
<evidence type="ECO:0008006" key="2">
    <source>
        <dbReference type="Google" id="ProtNLM"/>
    </source>
</evidence>
<dbReference type="EMBL" id="DAAMGM010000008">
    <property type="protein sequence ID" value="HAC6575185.1"/>
    <property type="molecule type" value="Genomic_DNA"/>
</dbReference>
<dbReference type="AlphaFoldDB" id="A0A702EC98"/>
<evidence type="ECO:0000313" key="1">
    <source>
        <dbReference type="EMBL" id="HAC6575185.1"/>
    </source>
</evidence>
<name>A0A702EC98_SALER</name>
<accession>A0A702EC98</accession>
<dbReference type="InterPro" id="IPR047880">
    <property type="entry name" value="MafI-like"/>
</dbReference>
<comment type="caution">
    <text evidence="1">The sequence shown here is derived from an EMBL/GenBank/DDBJ whole genome shotgun (WGS) entry which is preliminary data.</text>
</comment>
<reference evidence="1" key="2">
    <citation type="submission" date="2018-07" db="EMBL/GenBank/DDBJ databases">
        <authorList>
            <consortium name="NCBI Pathogen Detection Project"/>
        </authorList>
    </citation>
    <scope>NUCLEOTIDE SEQUENCE</scope>
    <source>
        <strain evidence="1">232-84</strain>
    </source>
</reference>
<sequence length="95" mass="10842">MTTATATATATATGIELKEFGENFHGRLSEDELNYALSYIDFGEEPLAFEILCDYLCENDLVITKSEYEHLCIFNNIFNNLLEHDVVIYLKKLVK</sequence>
<reference evidence="1" key="1">
    <citation type="journal article" date="2018" name="Genome Biol.">
        <title>SKESA: strategic k-mer extension for scrupulous assemblies.</title>
        <authorList>
            <person name="Souvorov A."/>
            <person name="Agarwala R."/>
            <person name="Lipman D.J."/>
        </authorList>
    </citation>
    <scope>NUCLEOTIDE SEQUENCE</scope>
    <source>
        <strain evidence="1">232-84</strain>
    </source>
</reference>